<sequence>MIIKTLYEELDNVMGGGITEGATMTILYDTYSFAQYFALHILARRLKAGDFGVISNYSHPIGRVIRGAKFAGLDIMEEGKKGNLIIIDYFSSKYELSSKFPFAHTLSGQLGEDTINPKTFQIYRDYIIPKLNGRTLIRVIYTLDGLAFFFGEDTTLKLLYYDLAKFVDMIPKSITLLLLNVDTVSKKFIARVVDVSDYVIEFKSRMEQKGIVEDVVLVKALVPEFSPEIFEFLIGKKKEEAGDKFSFKKVTR</sequence>
<name>A0A0S1XCC9_THEBA</name>
<reference evidence="1 2" key="1">
    <citation type="journal article" date="2016" name="Genome Announc.">
        <title>Complete genome sequence of the hyperthermophilic and piezophilic archaeon Thermococcus barophilus Ch5, capable of growth at the expense of hydrogenogenesis from carbon monoxide and formate.</title>
        <authorList>
            <person name="Oger P."/>
            <person name="Sokolova T.G."/>
            <person name="Kozhevnikova D.A."/>
            <person name="Taranov E.A."/>
            <person name="Vannier P."/>
            <person name="Lee H.S."/>
            <person name="Kwon K.K."/>
            <person name="Kang S.G."/>
            <person name="Lee J.H."/>
            <person name="Bonch-Osmolovskaya E.A."/>
            <person name="Lebedinsky A.V."/>
        </authorList>
    </citation>
    <scope>NUCLEOTIDE SEQUENCE [LARGE SCALE GENOMIC DNA]</scope>
    <source>
        <strain evidence="2">Ch5</strain>
    </source>
</reference>
<accession>A0A0S1XCC9</accession>
<dbReference type="Proteomes" id="UP000066042">
    <property type="component" value="Chromosome"/>
</dbReference>
<evidence type="ECO:0000313" key="1">
    <source>
        <dbReference type="EMBL" id="ALM75415.1"/>
    </source>
</evidence>
<protein>
    <recommendedName>
        <fullName evidence="3">KaiC-like domain-containing protein</fullName>
    </recommendedName>
</protein>
<dbReference type="EMBL" id="CP013050">
    <property type="protein sequence ID" value="ALM75415.1"/>
    <property type="molecule type" value="Genomic_DNA"/>
</dbReference>
<evidence type="ECO:0000313" key="2">
    <source>
        <dbReference type="Proteomes" id="UP000066042"/>
    </source>
</evidence>
<proteinExistence type="predicted"/>
<dbReference type="GeneID" id="26136743"/>
<dbReference type="InterPro" id="IPR027417">
    <property type="entry name" value="P-loop_NTPase"/>
</dbReference>
<dbReference type="Gene3D" id="3.40.50.300">
    <property type="entry name" value="P-loop containing nucleotide triphosphate hydrolases"/>
    <property type="match status" value="1"/>
</dbReference>
<organism evidence="1 2">
    <name type="scientific">Thermococcus barophilus</name>
    <dbReference type="NCBI Taxonomy" id="55802"/>
    <lineage>
        <taxon>Archaea</taxon>
        <taxon>Methanobacteriati</taxon>
        <taxon>Methanobacteriota</taxon>
        <taxon>Thermococci</taxon>
        <taxon>Thermococcales</taxon>
        <taxon>Thermococcaceae</taxon>
        <taxon>Thermococcus</taxon>
    </lineage>
</organism>
<evidence type="ECO:0008006" key="3">
    <source>
        <dbReference type="Google" id="ProtNLM"/>
    </source>
</evidence>
<gene>
    <name evidence="1" type="ORF">TBCH5v1_1499</name>
</gene>
<dbReference type="AlphaFoldDB" id="A0A0S1XCC9"/>
<dbReference type="PATRIC" id="fig|55802.8.peg.1478"/>
<dbReference type="RefSeq" id="WP_056934056.1">
    <property type="nucleotide sequence ID" value="NZ_CP013050.1"/>
</dbReference>